<gene>
    <name evidence="2" type="ORF">DCAF_LOCUS22765</name>
</gene>
<name>A0AAV1SI22_9ROSI</name>
<reference evidence="2 3" key="1">
    <citation type="submission" date="2024-01" db="EMBL/GenBank/DDBJ databases">
        <authorList>
            <person name="Waweru B."/>
        </authorList>
    </citation>
    <scope>NUCLEOTIDE SEQUENCE [LARGE SCALE GENOMIC DNA]</scope>
</reference>
<organism evidence="2 3">
    <name type="scientific">Dovyalis caffra</name>
    <dbReference type="NCBI Taxonomy" id="77055"/>
    <lineage>
        <taxon>Eukaryota</taxon>
        <taxon>Viridiplantae</taxon>
        <taxon>Streptophyta</taxon>
        <taxon>Embryophyta</taxon>
        <taxon>Tracheophyta</taxon>
        <taxon>Spermatophyta</taxon>
        <taxon>Magnoliopsida</taxon>
        <taxon>eudicotyledons</taxon>
        <taxon>Gunneridae</taxon>
        <taxon>Pentapetalae</taxon>
        <taxon>rosids</taxon>
        <taxon>fabids</taxon>
        <taxon>Malpighiales</taxon>
        <taxon>Salicaceae</taxon>
        <taxon>Flacourtieae</taxon>
        <taxon>Dovyalis</taxon>
    </lineage>
</organism>
<dbReference type="AlphaFoldDB" id="A0AAV1SI22"/>
<evidence type="ECO:0000256" key="1">
    <source>
        <dbReference type="SAM" id="MobiDB-lite"/>
    </source>
</evidence>
<accession>A0AAV1SI22</accession>
<protein>
    <submittedName>
        <fullName evidence="2">Uncharacterized protein</fullName>
    </submittedName>
</protein>
<keyword evidence="3" id="KW-1185">Reference proteome</keyword>
<evidence type="ECO:0000313" key="2">
    <source>
        <dbReference type="EMBL" id="CAK7350041.1"/>
    </source>
</evidence>
<dbReference type="Proteomes" id="UP001314170">
    <property type="component" value="Unassembled WGS sequence"/>
</dbReference>
<sequence length="56" mass="6092">MKSSSSEQVLNHHRVRSKSRDRSVGLADSLWEDGDSKEFKEGTCPKGASRAMIGAA</sequence>
<feature type="region of interest" description="Disordered" evidence="1">
    <location>
        <begin position="1"/>
        <end position="56"/>
    </location>
</feature>
<proteinExistence type="predicted"/>
<dbReference type="EMBL" id="CAWUPB010001180">
    <property type="protein sequence ID" value="CAK7350041.1"/>
    <property type="molecule type" value="Genomic_DNA"/>
</dbReference>
<evidence type="ECO:0000313" key="3">
    <source>
        <dbReference type="Proteomes" id="UP001314170"/>
    </source>
</evidence>
<feature type="compositionally biased region" description="Basic and acidic residues" evidence="1">
    <location>
        <begin position="34"/>
        <end position="43"/>
    </location>
</feature>
<comment type="caution">
    <text evidence="2">The sequence shown here is derived from an EMBL/GenBank/DDBJ whole genome shotgun (WGS) entry which is preliminary data.</text>
</comment>